<evidence type="ECO:0000313" key="2">
    <source>
        <dbReference type="Proteomes" id="UP000015104"/>
    </source>
</evidence>
<dbReference type="Proteomes" id="UP000015104">
    <property type="component" value="Unassembled WGS sequence"/>
</dbReference>
<evidence type="ECO:0008006" key="3">
    <source>
        <dbReference type="Google" id="ProtNLM"/>
    </source>
</evidence>
<dbReference type="InterPro" id="IPR029063">
    <property type="entry name" value="SAM-dependent_MTases_sf"/>
</dbReference>
<reference evidence="2" key="1">
    <citation type="submission" date="2011-08" db="EMBL/GenBank/DDBJ databases">
        <authorList>
            <person name="Rombauts S."/>
        </authorList>
    </citation>
    <scope>NUCLEOTIDE SEQUENCE</scope>
    <source>
        <strain evidence="2">London</strain>
    </source>
</reference>
<reference evidence="1" key="2">
    <citation type="submission" date="2015-06" db="UniProtKB">
        <authorList>
            <consortium name="EnsemblMetazoa"/>
        </authorList>
    </citation>
    <scope>IDENTIFICATION</scope>
</reference>
<dbReference type="GO" id="GO:0005737">
    <property type="term" value="C:cytoplasm"/>
    <property type="evidence" value="ECO:0007669"/>
    <property type="project" value="TreeGrafter"/>
</dbReference>
<dbReference type="InterPro" id="IPR050851">
    <property type="entry name" value="mRNA_Cap_2O-Ribose_MeTrfase"/>
</dbReference>
<dbReference type="GO" id="GO:0004483">
    <property type="term" value="F:methyltransferase cap1 activity"/>
    <property type="evidence" value="ECO:0007669"/>
    <property type="project" value="TreeGrafter"/>
</dbReference>
<dbReference type="HOGENOM" id="CLU_1013100_0_0_1"/>
<protein>
    <recommendedName>
        <fullName evidence="3">Cap-specific mRNA (nucleoside-2'-O-)-methyltransferase 2</fullName>
    </recommendedName>
</protein>
<dbReference type="AlphaFoldDB" id="T1KPV3"/>
<proteinExistence type="predicted"/>
<dbReference type="eggNOG" id="KOG3674">
    <property type="taxonomic scope" value="Eukaryota"/>
</dbReference>
<dbReference type="PANTHER" id="PTHR16121">
    <property type="entry name" value="CAP-SPECIFIC MRNA (NUCLEOSIDE-2'-O-)-METHYLTRANSFERASE 1-RELATED"/>
    <property type="match status" value="1"/>
</dbReference>
<dbReference type="EnsemblMetazoa" id="tetur17g01840.1">
    <property type="protein sequence ID" value="tetur17g01840.1"/>
    <property type="gene ID" value="tetur17g01840"/>
</dbReference>
<dbReference type="Gene3D" id="3.40.50.150">
    <property type="entry name" value="Vaccinia Virus protein VP39"/>
    <property type="match status" value="1"/>
</dbReference>
<dbReference type="GO" id="GO:0006370">
    <property type="term" value="P:7-methylguanosine mRNA capping"/>
    <property type="evidence" value="ECO:0007669"/>
    <property type="project" value="TreeGrafter"/>
</dbReference>
<accession>T1KPV3</accession>
<sequence>MDYATNIDQLFDKRFTFNLKNLDTLENLDDFLTWPPWEFRCGSLFRHDLDCTRTLLDDKDLISWNKHTNRTDLTSFVLKEIQIITSFPVLDLESESKKDLNKVNSLFWCEAPGSFVNEVNYYIQSKHLGIKFNWIASTLNPYYEQVDLIKIALDSSNMWRGIVAFWQRLKVSMNKPVDMITEDSGINCVDSPEIQEELSFQLILHQSLASINCFKSNFLFIVKMSFLPFIASNLNGYWKYWNQLYRCSRNSRGIFHVYFKAVFRCDLLSQEWWQL</sequence>
<keyword evidence="2" id="KW-1185">Reference proteome</keyword>
<dbReference type="GO" id="GO:0005634">
    <property type="term" value="C:nucleus"/>
    <property type="evidence" value="ECO:0007669"/>
    <property type="project" value="TreeGrafter"/>
</dbReference>
<dbReference type="EMBL" id="CAEY01000339">
    <property type="status" value="NOT_ANNOTATED_CDS"/>
    <property type="molecule type" value="Genomic_DNA"/>
</dbReference>
<name>T1KPV3_TETUR</name>
<organism evidence="1 2">
    <name type="scientific">Tetranychus urticae</name>
    <name type="common">Two-spotted spider mite</name>
    <dbReference type="NCBI Taxonomy" id="32264"/>
    <lineage>
        <taxon>Eukaryota</taxon>
        <taxon>Metazoa</taxon>
        <taxon>Ecdysozoa</taxon>
        <taxon>Arthropoda</taxon>
        <taxon>Chelicerata</taxon>
        <taxon>Arachnida</taxon>
        <taxon>Acari</taxon>
        <taxon>Acariformes</taxon>
        <taxon>Trombidiformes</taxon>
        <taxon>Prostigmata</taxon>
        <taxon>Eleutherengona</taxon>
        <taxon>Raphignathae</taxon>
        <taxon>Tetranychoidea</taxon>
        <taxon>Tetranychidae</taxon>
        <taxon>Tetranychus</taxon>
    </lineage>
</organism>
<dbReference type="PANTHER" id="PTHR16121:SF2">
    <property type="entry name" value="CAP-SPECIFIC MRNA (NUCLEOSIDE-2'-O-)-METHYLTRANSFERASE 2"/>
    <property type="match status" value="1"/>
</dbReference>
<evidence type="ECO:0000313" key="1">
    <source>
        <dbReference type="EnsemblMetazoa" id="tetur17g01840.1"/>
    </source>
</evidence>